<name>A0ABP8JN03_9ACTN</name>
<sequence>MTAGPGRRAPALRTTRLAAHLGTALGIAIAICFVTGLLSHWIQHPPGWFYWPTRPAWLYQLTQGLHVACGVAAIPLALLKLAIVYPKLFARPVIGSWRAPVAALRRGLERASIAVLVVALLFQLSTGLLNIAQWYPWRFFFTTAHYATAWVTVGAVLVHVGVKLPDIAAAYRRESDTRSADPDSGPGRRAVLGAGLAAAALAAVAVGGQSAGPLRRLAFLAPRSGAGPQDLPVNRTAAAARVGTAAASPDFRLHLTGPRTVDLSLSQLRALPQHTVRLPIACVEGWSRWATWTGVRVADLASLVGAPDGAALRFVSIDVGPYGVSTLPATHVRAADSLLALQLNGADLDLDHGFPCRLIAPSRPGVTQTKWVRRIEVVT</sequence>
<feature type="domain" description="Oxidoreductase molybdopterin-binding" evidence="2">
    <location>
        <begin position="250"/>
        <end position="378"/>
    </location>
</feature>
<keyword evidence="4" id="KW-1185">Reference proteome</keyword>
<dbReference type="InterPro" id="IPR016174">
    <property type="entry name" value="Di-haem_cyt_TM"/>
</dbReference>
<dbReference type="RefSeq" id="WP_344995757.1">
    <property type="nucleotide sequence ID" value="NZ_BAABFR010000033.1"/>
</dbReference>
<dbReference type="Pfam" id="PF00174">
    <property type="entry name" value="Oxidored_molyb"/>
    <property type="match status" value="1"/>
</dbReference>
<evidence type="ECO:0000313" key="3">
    <source>
        <dbReference type="EMBL" id="GAA4393438.1"/>
    </source>
</evidence>
<comment type="caution">
    <text evidence="3">The sequence shown here is derived from an EMBL/GenBank/DDBJ whole genome shotgun (WGS) entry which is preliminary data.</text>
</comment>
<feature type="transmembrane region" description="Helical" evidence="1">
    <location>
        <begin position="190"/>
        <end position="208"/>
    </location>
</feature>
<dbReference type="PRINTS" id="PR00407">
    <property type="entry name" value="EUMOPTERIN"/>
</dbReference>
<dbReference type="PANTHER" id="PTHR43032">
    <property type="entry name" value="PROTEIN-METHIONINE-SULFOXIDE REDUCTASE"/>
    <property type="match status" value="1"/>
</dbReference>
<keyword evidence="1" id="KW-0812">Transmembrane</keyword>
<evidence type="ECO:0000259" key="2">
    <source>
        <dbReference type="Pfam" id="PF00174"/>
    </source>
</evidence>
<evidence type="ECO:0000256" key="1">
    <source>
        <dbReference type="SAM" id="Phobius"/>
    </source>
</evidence>
<dbReference type="InterPro" id="IPR000572">
    <property type="entry name" value="OxRdtase_Mopterin-bd_dom"/>
</dbReference>
<feature type="transmembrane region" description="Helical" evidence="1">
    <location>
        <begin position="147"/>
        <end position="169"/>
    </location>
</feature>
<dbReference type="PANTHER" id="PTHR43032:SF2">
    <property type="entry name" value="BLL0505 PROTEIN"/>
    <property type="match status" value="1"/>
</dbReference>
<dbReference type="EMBL" id="BAABFR010000033">
    <property type="protein sequence ID" value="GAA4393438.1"/>
    <property type="molecule type" value="Genomic_DNA"/>
</dbReference>
<dbReference type="Gene3D" id="3.90.420.10">
    <property type="entry name" value="Oxidoreductase, molybdopterin-binding domain"/>
    <property type="match status" value="1"/>
</dbReference>
<gene>
    <name evidence="3" type="ORF">GCM10023147_24160</name>
</gene>
<feature type="transmembrane region" description="Helical" evidence="1">
    <location>
        <begin position="113"/>
        <end position="135"/>
    </location>
</feature>
<keyword evidence="1" id="KW-1133">Transmembrane helix</keyword>
<dbReference type="SUPFAM" id="SSF56524">
    <property type="entry name" value="Oxidoreductase molybdopterin-binding domain"/>
    <property type="match status" value="1"/>
</dbReference>
<dbReference type="InterPro" id="IPR036374">
    <property type="entry name" value="OxRdtase_Mopterin-bd_sf"/>
</dbReference>
<reference evidence="4" key="1">
    <citation type="journal article" date="2019" name="Int. J. Syst. Evol. Microbiol.">
        <title>The Global Catalogue of Microorganisms (GCM) 10K type strain sequencing project: providing services to taxonomists for standard genome sequencing and annotation.</title>
        <authorList>
            <consortium name="The Broad Institute Genomics Platform"/>
            <consortium name="The Broad Institute Genome Sequencing Center for Infectious Disease"/>
            <person name="Wu L."/>
            <person name="Ma J."/>
        </authorList>
    </citation>
    <scope>NUCLEOTIDE SEQUENCE [LARGE SCALE GENOMIC DNA]</scope>
    <source>
        <strain evidence="4">JCM 17688</strain>
    </source>
</reference>
<dbReference type="InterPro" id="IPR008335">
    <property type="entry name" value="Mopterin_OxRdtase_euk"/>
</dbReference>
<dbReference type="CDD" id="cd00321">
    <property type="entry name" value="SO_family_Moco"/>
    <property type="match status" value="1"/>
</dbReference>
<feature type="transmembrane region" description="Helical" evidence="1">
    <location>
        <begin position="21"/>
        <end position="43"/>
    </location>
</feature>
<keyword evidence="1" id="KW-0472">Membrane</keyword>
<accession>A0ABP8JN03</accession>
<feature type="transmembrane region" description="Helical" evidence="1">
    <location>
        <begin position="63"/>
        <end position="83"/>
    </location>
</feature>
<protein>
    <submittedName>
        <fullName evidence="3">Molybdopterin-dependent oxidoreductase</fullName>
    </submittedName>
</protein>
<dbReference type="Proteomes" id="UP001500635">
    <property type="component" value="Unassembled WGS sequence"/>
</dbReference>
<dbReference type="SUPFAM" id="SSF81342">
    <property type="entry name" value="Transmembrane di-heme cytochromes"/>
    <property type="match status" value="1"/>
</dbReference>
<evidence type="ECO:0000313" key="4">
    <source>
        <dbReference type="Proteomes" id="UP001500635"/>
    </source>
</evidence>
<organism evidence="3 4">
    <name type="scientific">Tsukamurella soli</name>
    <dbReference type="NCBI Taxonomy" id="644556"/>
    <lineage>
        <taxon>Bacteria</taxon>
        <taxon>Bacillati</taxon>
        <taxon>Actinomycetota</taxon>
        <taxon>Actinomycetes</taxon>
        <taxon>Mycobacteriales</taxon>
        <taxon>Tsukamurellaceae</taxon>
        <taxon>Tsukamurella</taxon>
    </lineage>
</organism>
<proteinExistence type="predicted"/>